<reference evidence="2 3" key="1">
    <citation type="submission" date="2015-03" db="EMBL/GenBank/DDBJ databases">
        <title>Genome sequence of Tenacibaculum sp. S2-2, isolated from intestinal microbiota of sea cucumber, Apostichopus japonicas.</title>
        <authorList>
            <person name="Shao Z."/>
            <person name="Wang L."/>
            <person name="Li X."/>
        </authorList>
    </citation>
    <scope>NUCLEOTIDE SEQUENCE [LARGE SCALE GENOMIC DNA]</scope>
    <source>
        <strain evidence="2 3">S2-2</strain>
    </source>
</reference>
<evidence type="ECO:0008006" key="4">
    <source>
        <dbReference type="Google" id="ProtNLM"/>
    </source>
</evidence>
<keyword evidence="3" id="KW-1185">Reference proteome</keyword>
<keyword evidence="1" id="KW-0812">Transmembrane</keyword>
<dbReference type="Proteomes" id="UP000194221">
    <property type="component" value="Unassembled WGS sequence"/>
</dbReference>
<dbReference type="Gene3D" id="2.60.120.40">
    <property type="match status" value="1"/>
</dbReference>
<keyword evidence="1" id="KW-0472">Membrane</keyword>
<evidence type="ECO:0000256" key="1">
    <source>
        <dbReference type="SAM" id="Phobius"/>
    </source>
</evidence>
<organism evidence="2 3">
    <name type="scientific">Tenacibaculum holothuriorum</name>
    <dbReference type="NCBI Taxonomy" id="1635173"/>
    <lineage>
        <taxon>Bacteria</taxon>
        <taxon>Pseudomonadati</taxon>
        <taxon>Bacteroidota</taxon>
        <taxon>Flavobacteriia</taxon>
        <taxon>Flavobacteriales</taxon>
        <taxon>Flavobacteriaceae</taxon>
        <taxon>Tenacibaculum</taxon>
    </lineage>
</organism>
<comment type="caution">
    <text evidence="2">The sequence shown here is derived from an EMBL/GenBank/DDBJ whole genome shotgun (WGS) entry which is preliminary data.</text>
</comment>
<dbReference type="OrthoDB" id="1396884at2"/>
<protein>
    <recommendedName>
        <fullName evidence="4">C1q domain-containing protein</fullName>
    </recommendedName>
</protein>
<dbReference type="RefSeq" id="WP_086030788.1">
    <property type="nucleotide sequence ID" value="NZ_LAPZ01000007.1"/>
</dbReference>
<sequence>MKKHFIYNYNITIKFILIIFLYHNIINAQEVRVIDNKGTRQIVNNNNVFTSATDPNIPTQIAVENDIWFDTSTTPNTFRIWDDTTSTWLNISATSSGWLINGNSGTTNTNFLGTIDDVRMQIRSFNIPILEFGRRGTLGLVDAGRTDYDNANQSLVYVNGENGVSALQFKADGAAFYNPIFFTTPNGSFRLKGSSGVSDFFEIGSAGPNNDGRLEFIIADDGNEPIVFKRFDYRSGEFYREFFRVQGSNATENAKTRFGININQNNYPVSGNITAASNGGSPAKVMANSTFQVEGSISKSIQDVSSNLTLTEDHHTISVTANATITFPAANSCEGRIYVIKNISGGTINSSNYQNQANTTTSTIANNSVIRIQSDGTNWISINNNNSSTNNNWSLTGNSGTNPTSNFVGTIDAQDLVLRTNNTEALRINQTNQYVGIGITPTSPLHISEDLPDGVGILRVQGTEPDIIFNDTNGGFNTFTFENAGTPRFAFGRRNTNAFYITRNDGTWHDETFNILNNNGFVGLNTDAPTERLDVNGKLRVRTLDDQTALTNTIVTATTTGVIEKSKINFGARWTNADTTTDLNVDNTSAPIFGTQDYNDDTTLYSITNSRELEVAETGRYDIRANISLIANDTSGSSERTNVNARIFVNGNAIGAIASTGYIRFRPNTDRHEQSSLHLSEILQLNAGDVVTIRTFREANVGIVNFSGANESTVMINKLY</sequence>
<dbReference type="STRING" id="1635173.WH52_09860"/>
<gene>
    <name evidence="2" type="ORF">WH52_09860</name>
</gene>
<dbReference type="AlphaFoldDB" id="A0A1Y2PBA2"/>
<feature type="transmembrane region" description="Helical" evidence="1">
    <location>
        <begin position="7"/>
        <end position="25"/>
    </location>
</feature>
<dbReference type="InterPro" id="IPR008983">
    <property type="entry name" value="Tumour_necrosis_fac-like_dom"/>
</dbReference>
<accession>A0A1Y2PBA2</accession>
<dbReference type="EMBL" id="LAPZ01000007">
    <property type="protein sequence ID" value="OSY87725.1"/>
    <property type="molecule type" value="Genomic_DNA"/>
</dbReference>
<proteinExistence type="predicted"/>
<keyword evidence="1" id="KW-1133">Transmembrane helix</keyword>
<name>A0A1Y2PBA2_9FLAO</name>
<dbReference type="InParanoid" id="A0A1Y2PBA2"/>
<evidence type="ECO:0000313" key="3">
    <source>
        <dbReference type="Proteomes" id="UP000194221"/>
    </source>
</evidence>
<evidence type="ECO:0000313" key="2">
    <source>
        <dbReference type="EMBL" id="OSY87725.1"/>
    </source>
</evidence>